<protein>
    <submittedName>
        <fullName evidence="2">Uncharacterized protein</fullName>
    </submittedName>
</protein>
<dbReference type="STRING" id="1391653.AKJ08_0742"/>
<feature type="region of interest" description="Disordered" evidence="1">
    <location>
        <begin position="109"/>
        <end position="143"/>
    </location>
</feature>
<name>A0A0K1PA13_9BACT</name>
<keyword evidence="3" id="KW-1185">Reference proteome</keyword>
<evidence type="ECO:0000256" key="1">
    <source>
        <dbReference type="SAM" id="MobiDB-lite"/>
    </source>
</evidence>
<feature type="compositionally biased region" description="Low complexity" evidence="1">
    <location>
        <begin position="129"/>
        <end position="143"/>
    </location>
</feature>
<dbReference type="AlphaFoldDB" id="A0A0K1PA13"/>
<proteinExistence type="predicted"/>
<accession>A0A0K1PA13</accession>
<evidence type="ECO:0000313" key="2">
    <source>
        <dbReference type="EMBL" id="AKU90355.1"/>
    </source>
</evidence>
<dbReference type="KEGG" id="vin:AKJ08_0742"/>
<gene>
    <name evidence="2" type="ORF">AKJ08_0742</name>
</gene>
<sequence length="143" mass="14960">MAWVTVLALSGCGFSISERAVRSNGMGRVSVADIDGLGLRQIEGKVKYVDPSTGIVVIEQSSGDVRLHTSPDTSFFVAGAKAALKDLREGALVRASFSLDGVRKLASWIEIPRDETPPTPPSPPEKKPVQAAPVPVPEGGAAP</sequence>
<reference evidence="2 3" key="1">
    <citation type="submission" date="2015-08" db="EMBL/GenBank/DDBJ databases">
        <authorList>
            <person name="Babu N.S."/>
            <person name="Beckwith C.J."/>
            <person name="Beseler K.G."/>
            <person name="Brison A."/>
            <person name="Carone J.V."/>
            <person name="Caskin T.P."/>
            <person name="Diamond M."/>
            <person name="Durham M.E."/>
            <person name="Foxe J.M."/>
            <person name="Go M."/>
            <person name="Henderson B.A."/>
            <person name="Jones I.B."/>
            <person name="McGettigan J.A."/>
            <person name="Micheletti S.J."/>
            <person name="Nasrallah M.E."/>
            <person name="Ortiz D."/>
            <person name="Piller C.R."/>
            <person name="Privatt S.R."/>
            <person name="Schneider S.L."/>
            <person name="Sharp S."/>
            <person name="Smith T.C."/>
            <person name="Stanton J.D."/>
            <person name="Ullery H.E."/>
            <person name="Wilson R.J."/>
            <person name="Serrano M.G."/>
            <person name="Buck G."/>
            <person name="Lee V."/>
            <person name="Wang Y."/>
            <person name="Carvalho R."/>
            <person name="Voegtly L."/>
            <person name="Shi R."/>
            <person name="Duckworth R."/>
            <person name="Johnson A."/>
            <person name="Loviza R."/>
            <person name="Walstead R."/>
            <person name="Shah Z."/>
            <person name="Kiflezghi M."/>
            <person name="Wade K."/>
            <person name="Ball S.L."/>
            <person name="Bradley K.W."/>
            <person name="Asai D.J."/>
            <person name="Bowman C.A."/>
            <person name="Russell D.A."/>
            <person name="Pope W.H."/>
            <person name="Jacobs-Sera D."/>
            <person name="Hendrix R.W."/>
            <person name="Hatfull G.F."/>
        </authorList>
    </citation>
    <scope>NUCLEOTIDE SEQUENCE [LARGE SCALE GENOMIC DNA]</scope>
    <source>
        <strain evidence="2 3">DSM 27710</strain>
    </source>
</reference>
<organism evidence="2 3">
    <name type="scientific">Vulgatibacter incomptus</name>
    <dbReference type="NCBI Taxonomy" id="1391653"/>
    <lineage>
        <taxon>Bacteria</taxon>
        <taxon>Pseudomonadati</taxon>
        <taxon>Myxococcota</taxon>
        <taxon>Myxococcia</taxon>
        <taxon>Myxococcales</taxon>
        <taxon>Cystobacterineae</taxon>
        <taxon>Vulgatibacteraceae</taxon>
        <taxon>Vulgatibacter</taxon>
    </lineage>
</organism>
<dbReference type="Proteomes" id="UP000055590">
    <property type="component" value="Chromosome"/>
</dbReference>
<evidence type="ECO:0000313" key="3">
    <source>
        <dbReference type="Proteomes" id="UP000055590"/>
    </source>
</evidence>
<dbReference type="EMBL" id="CP012332">
    <property type="protein sequence ID" value="AKU90355.1"/>
    <property type="molecule type" value="Genomic_DNA"/>
</dbReference>